<comment type="catalytic activity">
    <reaction evidence="5">
        <text>L-glutamyl-tRNA(Gln) + L-glutamine + ATP + H2O = L-glutaminyl-tRNA(Gln) + L-glutamate + ADP + phosphate + H(+)</text>
        <dbReference type="Rhea" id="RHEA:17521"/>
        <dbReference type="Rhea" id="RHEA-COMP:9681"/>
        <dbReference type="Rhea" id="RHEA-COMP:9684"/>
        <dbReference type="ChEBI" id="CHEBI:15377"/>
        <dbReference type="ChEBI" id="CHEBI:15378"/>
        <dbReference type="ChEBI" id="CHEBI:29985"/>
        <dbReference type="ChEBI" id="CHEBI:30616"/>
        <dbReference type="ChEBI" id="CHEBI:43474"/>
        <dbReference type="ChEBI" id="CHEBI:58359"/>
        <dbReference type="ChEBI" id="CHEBI:78520"/>
        <dbReference type="ChEBI" id="CHEBI:78521"/>
        <dbReference type="ChEBI" id="CHEBI:456216"/>
        <dbReference type="EC" id="6.3.5.7"/>
    </reaction>
</comment>
<evidence type="ECO:0000256" key="2">
    <source>
        <dbReference type="ARBA" id="ARBA00022741"/>
    </source>
</evidence>
<feature type="active site" description="Charge relay system" evidence="5">
    <location>
        <position position="48"/>
    </location>
</feature>
<evidence type="ECO:0000256" key="4">
    <source>
        <dbReference type="ARBA" id="ARBA00022917"/>
    </source>
</evidence>
<evidence type="ECO:0000256" key="3">
    <source>
        <dbReference type="ARBA" id="ARBA00022840"/>
    </source>
</evidence>
<dbReference type="SUPFAM" id="SSF75304">
    <property type="entry name" value="Amidase signature (AS) enzymes"/>
    <property type="match status" value="1"/>
</dbReference>
<evidence type="ECO:0000259" key="6">
    <source>
        <dbReference type="Pfam" id="PF01425"/>
    </source>
</evidence>
<protein>
    <recommendedName>
        <fullName evidence="5">Glutamyl-tRNA(Gln) amidotransferase subunit A, mitochondrial</fullName>
        <shortName evidence="5">Glu-AdT subunit A</shortName>
        <ecNumber evidence="5">6.3.5.7</ecNumber>
    </recommendedName>
</protein>
<dbReference type="GO" id="GO:0005739">
    <property type="term" value="C:mitochondrion"/>
    <property type="evidence" value="ECO:0007669"/>
    <property type="project" value="UniProtKB-SubCell"/>
</dbReference>
<dbReference type="PANTHER" id="PTHR11895">
    <property type="entry name" value="TRANSAMIDASE"/>
    <property type="match status" value="1"/>
</dbReference>
<dbReference type="PANTHER" id="PTHR11895:SF7">
    <property type="entry name" value="GLUTAMYL-TRNA(GLN) AMIDOTRANSFERASE SUBUNIT A, MITOCHONDRIAL"/>
    <property type="match status" value="1"/>
</dbReference>
<dbReference type="Pfam" id="PF01425">
    <property type="entry name" value="Amidase"/>
    <property type="match status" value="1"/>
</dbReference>
<feature type="domain" description="Amidase" evidence="6">
    <location>
        <begin position="18"/>
        <end position="438"/>
    </location>
</feature>
<keyword evidence="4 5" id="KW-0648">Protein biosynthesis</keyword>
<keyword evidence="5" id="KW-0496">Mitochondrion</keyword>
<dbReference type="GO" id="GO:0050567">
    <property type="term" value="F:glutaminyl-tRNA synthase (glutamine-hydrolyzing) activity"/>
    <property type="evidence" value="ECO:0007669"/>
    <property type="project" value="UniProtKB-UniRule"/>
</dbReference>
<sequence>MHRIERAIEKAVRHRSHGIFISETFELARQQARNAIEKGLTPFPVAVKDCFLTKDSSTTCASQMLENYMPPVNATIVDRIVARGGCVIGKTNLDEFCMGTSSALGHFGPVKSALTETSSEDWLIPGGSSGGSAVAVQTGIVDYSLGSDTGGSTRNPAAFNGVFGFKPTYGVLSRQGLIPLVNSLDAPSILANSAEKCWEFLELTKGIDNADSTSLELPEVPRRETIKGLRIGLPMEYHNECLSRDAWRHWNHAANVLKNEGASIRLINLPTTKFSLACYSVIAAVDIASNMARYDSVAYGHRSHRENSTYEMYASSRSDSLNDVVRRRIFAGNYFLMKQYRKLYLDKALKVRRIINNELRNSFKKVDILITPTASGTAPKYSELRGTLFSKEDDDDYFTQAANLAGIPSISVPAGKGEDGLPVGVQLIANSLNDRTLCDVAQILHRIISSNNKF</sequence>
<dbReference type="InterPro" id="IPR036928">
    <property type="entry name" value="AS_sf"/>
</dbReference>
<comment type="function">
    <text evidence="5">Allows the formation of correctly charged Gln-tRNA(Gln) through the transamidation of misacylated Glu-tRNA(Gln) in the mitochondria. The reaction takes place in the presence of glutamine and ATP through an activated gamma-phospho-Glu-tRNA(Gln).</text>
</comment>
<dbReference type="STRING" id="1561998.A0A1I7TPU5"/>
<keyword evidence="1 5" id="KW-0436">Ligase</keyword>
<organism evidence="7 8">
    <name type="scientific">Caenorhabditis tropicalis</name>
    <dbReference type="NCBI Taxonomy" id="1561998"/>
    <lineage>
        <taxon>Eukaryota</taxon>
        <taxon>Metazoa</taxon>
        <taxon>Ecdysozoa</taxon>
        <taxon>Nematoda</taxon>
        <taxon>Chromadorea</taxon>
        <taxon>Rhabditida</taxon>
        <taxon>Rhabditina</taxon>
        <taxon>Rhabditomorpha</taxon>
        <taxon>Rhabditoidea</taxon>
        <taxon>Rhabditidae</taxon>
        <taxon>Peloderinae</taxon>
        <taxon>Caenorhabditis</taxon>
    </lineage>
</organism>
<dbReference type="WBParaSite" id="Csp11.Scaffold629.g10582.t1">
    <property type="protein sequence ID" value="Csp11.Scaffold629.g10582.t1"/>
    <property type="gene ID" value="Csp11.Scaffold629.g10582"/>
</dbReference>
<accession>A0A1I7TPU5</accession>
<evidence type="ECO:0000256" key="1">
    <source>
        <dbReference type="ARBA" id="ARBA00022598"/>
    </source>
</evidence>
<name>A0A1I7TPU5_9PELO</name>
<dbReference type="eggNOG" id="KOG1211">
    <property type="taxonomic scope" value="Eukaryota"/>
</dbReference>
<dbReference type="GO" id="GO:0005524">
    <property type="term" value="F:ATP binding"/>
    <property type="evidence" value="ECO:0007669"/>
    <property type="project" value="UniProtKB-KW"/>
</dbReference>
<dbReference type="InterPro" id="IPR004412">
    <property type="entry name" value="GatA"/>
</dbReference>
<dbReference type="Gene3D" id="3.90.1300.10">
    <property type="entry name" value="Amidase signature (AS) domain"/>
    <property type="match status" value="1"/>
</dbReference>
<dbReference type="HAMAP" id="MF_00120">
    <property type="entry name" value="GatA"/>
    <property type="match status" value="1"/>
</dbReference>
<comment type="subunit">
    <text evidence="5">Subunit of the heterotrimeric GatCAB amidotransferase (AdT) complex, composed of A, B and C subunits.</text>
</comment>
<keyword evidence="7" id="KW-1185">Reference proteome</keyword>
<reference evidence="8" key="1">
    <citation type="submission" date="2016-11" db="UniProtKB">
        <authorList>
            <consortium name="WormBaseParasite"/>
        </authorList>
    </citation>
    <scope>IDENTIFICATION</scope>
</reference>
<dbReference type="Proteomes" id="UP000095282">
    <property type="component" value="Unplaced"/>
</dbReference>
<dbReference type="AlphaFoldDB" id="A0A1I7TPU5"/>
<dbReference type="GO" id="GO:0030956">
    <property type="term" value="C:glutamyl-tRNA(Gln) amidotransferase complex"/>
    <property type="evidence" value="ECO:0007669"/>
    <property type="project" value="UniProtKB-UniRule"/>
</dbReference>
<evidence type="ECO:0000256" key="5">
    <source>
        <dbReference type="HAMAP-Rule" id="MF_03150"/>
    </source>
</evidence>
<keyword evidence="3 5" id="KW-0067">ATP-binding</keyword>
<proteinExistence type="inferred from homology"/>
<feature type="active site" description="Charge relay system" evidence="5">
    <location>
        <position position="128"/>
    </location>
</feature>
<dbReference type="GO" id="GO:0070681">
    <property type="term" value="P:glutaminyl-tRNAGln biosynthesis via transamidation"/>
    <property type="evidence" value="ECO:0007669"/>
    <property type="project" value="UniProtKB-UniRule"/>
</dbReference>
<evidence type="ECO:0000313" key="8">
    <source>
        <dbReference type="WBParaSite" id="Csp11.Scaffold629.g10582.t1"/>
    </source>
</evidence>
<evidence type="ECO:0000313" key="7">
    <source>
        <dbReference type="Proteomes" id="UP000095282"/>
    </source>
</evidence>
<comment type="subcellular location">
    <subcellularLocation>
        <location evidence="5">Mitochondrion</location>
    </subcellularLocation>
</comment>
<dbReference type="GO" id="GO:0032543">
    <property type="term" value="P:mitochondrial translation"/>
    <property type="evidence" value="ECO:0007669"/>
    <property type="project" value="UniProtKB-UniRule"/>
</dbReference>
<comment type="similarity">
    <text evidence="5">Belongs to the amidase family. GatA subfamily.</text>
</comment>
<dbReference type="InterPro" id="IPR000120">
    <property type="entry name" value="Amidase"/>
</dbReference>
<keyword evidence="2 5" id="KW-0547">Nucleotide-binding</keyword>
<dbReference type="InterPro" id="IPR023631">
    <property type="entry name" value="Amidase_dom"/>
</dbReference>
<feature type="active site" description="Acyl-ester intermediate" evidence="5">
    <location>
        <position position="152"/>
    </location>
</feature>
<dbReference type="EC" id="6.3.5.7" evidence="5"/>